<keyword evidence="5" id="KW-1185">Reference proteome</keyword>
<sequence length="228" mass="26208">MAPAPNKDIPKVGNRQRILDATIKLMNEQGGAIGTSQIADHLGISPGNLYYHFRNREEILRELFDELTRDLDDVLRTAPGDPVPVERLVSCYTGGTKVLWRYRFFFSYAVDFMTRDDGLAKKYQEFSTRSKGYMRLIIQEAVETAPGLCKPTLRECEHLAETMWVLWVSWPRYSELNMPGQLIGEADIGRGLEQIAFVLAPYLDAKYYKKTTQQLHRFVANLKRTQAR</sequence>
<dbReference type="InterPro" id="IPR025722">
    <property type="entry name" value="TetR"/>
</dbReference>
<name>A0A4S3JZW4_9GAMM</name>
<dbReference type="RefSeq" id="WP_133880685.1">
    <property type="nucleotide sequence ID" value="NZ_MWIN01000030.1"/>
</dbReference>
<evidence type="ECO:0000256" key="1">
    <source>
        <dbReference type="ARBA" id="ARBA00023125"/>
    </source>
</evidence>
<dbReference type="PRINTS" id="PR00455">
    <property type="entry name" value="HTHTETR"/>
</dbReference>
<feature type="DNA-binding region" description="H-T-H motif" evidence="2">
    <location>
        <begin position="34"/>
        <end position="53"/>
    </location>
</feature>
<evidence type="ECO:0000313" key="5">
    <source>
        <dbReference type="Proteomes" id="UP000295341"/>
    </source>
</evidence>
<proteinExistence type="predicted"/>
<feature type="domain" description="HTH tetR-type" evidence="3">
    <location>
        <begin position="12"/>
        <end position="71"/>
    </location>
</feature>
<dbReference type="InterPro" id="IPR050109">
    <property type="entry name" value="HTH-type_TetR-like_transc_reg"/>
</dbReference>
<reference evidence="4 5" key="1">
    <citation type="submission" date="2019-03" db="EMBL/GenBank/DDBJ databases">
        <title>Genomic Encyclopedia of Type Strains, Phase IV (KMG-IV): sequencing the most valuable type-strain genomes for metagenomic binning, comparative biology and taxonomic classification.</title>
        <authorList>
            <person name="Goeker M."/>
        </authorList>
    </citation>
    <scope>NUCLEOTIDE SEQUENCE [LARGE SCALE GENOMIC DNA]</scope>
    <source>
        <strain evidence="4 5">DSM 26377</strain>
    </source>
</reference>
<dbReference type="AlphaFoldDB" id="A0A4S3JZW4"/>
<dbReference type="EMBL" id="SOBT01000008">
    <property type="protein sequence ID" value="TDU32165.1"/>
    <property type="molecule type" value="Genomic_DNA"/>
</dbReference>
<dbReference type="InterPro" id="IPR009057">
    <property type="entry name" value="Homeodomain-like_sf"/>
</dbReference>
<dbReference type="PANTHER" id="PTHR30055:SF226">
    <property type="entry name" value="HTH-TYPE TRANSCRIPTIONAL REGULATOR PKSA"/>
    <property type="match status" value="1"/>
</dbReference>
<dbReference type="SUPFAM" id="SSF46689">
    <property type="entry name" value="Homeodomain-like"/>
    <property type="match status" value="1"/>
</dbReference>
<comment type="caution">
    <text evidence="4">The sequence shown here is derived from an EMBL/GenBank/DDBJ whole genome shotgun (WGS) entry which is preliminary data.</text>
</comment>
<keyword evidence="1 2" id="KW-0238">DNA-binding</keyword>
<dbReference type="Pfam" id="PF00440">
    <property type="entry name" value="TetR_N"/>
    <property type="match status" value="1"/>
</dbReference>
<dbReference type="OrthoDB" id="8770705at2"/>
<evidence type="ECO:0000313" key="4">
    <source>
        <dbReference type="EMBL" id="TDU32165.1"/>
    </source>
</evidence>
<protein>
    <submittedName>
        <fullName evidence="4">TetR family transcriptional regulator</fullName>
    </submittedName>
</protein>
<accession>A0A4S3JZW4</accession>
<dbReference type="GO" id="GO:0003700">
    <property type="term" value="F:DNA-binding transcription factor activity"/>
    <property type="evidence" value="ECO:0007669"/>
    <property type="project" value="TreeGrafter"/>
</dbReference>
<evidence type="ECO:0000256" key="2">
    <source>
        <dbReference type="PROSITE-ProRule" id="PRU00335"/>
    </source>
</evidence>
<dbReference type="Proteomes" id="UP000295341">
    <property type="component" value="Unassembled WGS sequence"/>
</dbReference>
<dbReference type="GO" id="GO:0000976">
    <property type="term" value="F:transcription cis-regulatory region binding"/>
    <property type="evidence" value="ECO:0007669"/>
    <property type="project" value="TreeGrafter"/>
</dbReference>
<gene>
    <name evidence="4" type="ORF">DFR24_1554</name>
</gene>
<organism evidence="4 5">
    <name type="scientific">Panacagrimonas perspica</name>
    <dbReference type="NCBI Taxonomy" id="381431"/>
    <lineage>
        <taxon>Bacteria</taxon>
        <taxon>Pseudomonadati</taxon>
        <taxon>Pseudomonadota</taxon>
        <taxon>Gammaproteobacteria</taxon>
        <taxon>Nevskiales</taxon>
        <taxon>Nevskiaceae</taxon>
        <taxon>Panacagrimonas</taxon>
    </lineage>
</organism>
<dbReference type="PANTHER" id="PTHR30055">
    <property type="entry name" value="HTH-TYPE TRANSCRIPTIONAL REGULATOR RUTR"/>
    <property type="match status" value="1"/>
</dbReference>
<dbReference type="Pfam" id="PF13972">
    <property type="entry name" value="TetR"/>
    <property type="match status" value="1"/>
</dbReference>
<evidence type="ECO:0000259" key="3">
    <source>
        <dbReference type="PROSITE" id="PS50977"/>
    </source>
</evidence>
<dbReference type="PROSITE" id="PS50977">
    <property type="entry name" value="HTH_TETR_2"/>
    <property type="match status" value="1"/>
</dbReference>
<dbReference type="InterPro" id="IPR001647">
    <property type="entry name" value="HTH_TetR"/>
</dbReference>
<dbReference type="Gene3D" id="1.10.357.10">
    <property type="entry name" value="Tetracycline Repressor, domain 2"/>
    <property type="match status" value="1"/>
</dbReference>